<dbReference type="EMBL" id="AGNL01044951">
    <property type="protein sequence ID" value="EJK49295.1"/>
    <property type="molecule type" value="Genomic_DNA"/>
</dbReference>
<dbReference type="Proteomes" id="UP000266841">
    <property type="component" value="Unassembled WGS sequence"/>
</dbReference>
<feature type="non-terminal residue" evidence="1">
    <location>
        <position position="137"/>
    </location>
</feature>
<sequence>MWRFFALDQLNPKKDRQKAQLTMLRGLVWNLIQRKGPTITGNECRTEWKMMTSTMIVLCYATPECSQSHAIGESARIVSQIWTWIVSEVSAGISPIQDSSRLTMSAKHSQARPKEEKGRRWFLAGMLARATSSWVDS</sequence>
<dbReference type="AlphaFoldDB" id="K0R8F7"/>
<proteinExistence type="predicted"/>
<comment type="caution">
    <text evidence="1">The sequence shown here is derived from an EMBL/GenBank/DDBJ whole genome shotgun (WGS) entry which is preliminary data.</text>
</comment>
<organism evidence="1 2">
    <name type="scientific">Thalassiosira oceanica</name>
    <name type="common">Marine diatom</name>
    <dbReference type="NCBI Taxonomy" id="159749"/>
    <lineage>
        <taxon>Eukaryota</taxon>
        <taxon>Sar</taxon>
        <taxon>Stramenopiles</taxon>
        <taxon>Ochrophyta</taxon>
        <taxon>Bacillariophyta</taxon>
        <taxon>Coscinodiscophyceae</taxon>
        <taxon>Thalassiosirophycidae</taxon>
        <taxon>Thalassiosirales</taxon>
        <taxon>Thalassiosiraceae</taxon>
        <taxon>Thalassiosira</taxon>
    </lineage>
</organism>
<name>K0R8F7_THAOC</name>
<reference evidence="1 2" key="1">
    <citation type="journal article" date="2012" name="Genome Biol.">
        <title>Genome and low-iron response of an oceanic diatom adapted to chronic iron limitation.</title>
        <authorList>
            <person name="Lommer M."/>
            <person name="Specht M."/>
            <person name="Roy A.S."/>
            <person name="Kraemer L."/>
            <person name="Andreson R."/>
            <person name="Gutowska M.A."/>
            <person name="Wolf J."/>
            <person name="Bergner S.V."/>
            <person name="Schilhabel M.B."/>
            <person name="Klostermeier U.C."/>
            <person name="Beiko R.G."/>
            <person name="Rosenstiel P."/>
            <person name="Hippler M."/>
            <person name="Laroche J."/>
        </authorList>
    </citation>
    <scope>NUCLEOTIDE SEQUENCE [LARGE SCALE GENOMIC DNA]</scope>
    <source>
        <strain evidence="1 2">CCMP1005</strain>
    </source>
</reference>
<accession>K0R8F7</accession>
<protein>
    <submittedName>
        <fullName evidence="1">Uncharacterized protein</fullName>
    </submittedName>
</protein>
<evidence type="ECO:0000313" key="1">
    <source>
        <dbReference type="EMBL" id="EJK49295.1"/>
    </source>
</evidence>
<keyword evidence="2" id="KW-1185">Reference proteome</keyword>
<gene>
    <name evidence="1" type="ORF">THAOC_31847</name>
</gene>
<evidence type="ECO:0000313" key="2">
    <source>
        <dbReference type="Proteomes" id="UP000266841"/>
    </source>
</evidence>